<dbReference type="EMBL" id="KI632003">
    <property type="protein sequence ID" value="EYU25302.1"/>
    <property type="molecule type" value="Genomic_DNA"/>
</dbReference>
<keyword evidence="1" id="KW-1133">Transmembrane helix</keyword>
<name>A0A022Q9C7_ERYGU</name>
<dbReference type="Proteomes" id="UP000030748">
    <property type="component" value="Unassembled WGS sequence"/>
</dbReference>
<evidence type="ECO:0000256" key="1">
    <source>
        <dbReference type="SAM" id="Phobius"/>
    </source>
</evidence>
<evidence type="ECO:0000313" key="2">
    <source>
        <dbReference type="EMBL" id="EYU25302.1"/>
    </source>
</evidence>
<feature type="transmembrane region" description="Helical" evidence="1">
    <location>
        <begin position="51"/>
        <end position="69"/>
    </location>
</feature>
<keyword evidence="1" id="KW-0472">Membrane</keyword>
<organism evidence="2 3">
    <name type="scientific">Erythranthe guttata</name>
    <name type="common">Yellow monkey flower</name>
    <name type="synonym">Mimulus guttatus</name>
    <dbReference type="NCBI Taxonomy" id="4155"/>
    <lineage>
        <taxon>Eukaryota</taxon>
        <taxon>Viridiplantae</taxon>
        <taxon>Streptophyta</taxon>
        <taxon>Embryophyta</taxon>
        <taxon>Tracheophyta</taxon>
        <taxon>Spermatophyta</taxon>
        <taxon>Magnoliopsida</taxon>
        <taxon>eudicotyledons</taxon>
        <taxon>Gunneridae</taxon>
        <taxon>Pentapetalae</taxon>
        <taxon>asterids</taxon>
        <taxon>lamiids</taxon>
        <taxon>Lamiales</taxon>
        <taxon>Phrymaceae</taxon>
        <taxon>Erythranthe</taxon>
    </lineage>
</organism>
<sequence length="104" mass="11629">MIATPPRSVRARLLSPNPLLSSPLASSSSALGDDVPDSVERKKRLRSVLTCWLHLLWSLLLLRLLPLFSATVRSIFFPCTCPSIFIYNIFLFLATECSDLHVSK</sequence>
<keyword evidence="1" id="KW-0812">Transmembrane</keyword>
<protein>
    <submittedName>
        <fullName evidence="2">Uncharacterized protein</fullName>
    </submittedName>
</protein>
<dbReference type="AlphaFoldDB" id="A0A022Q9C7"/>
<evidence type="ECO:0000313" key="3">
    <source>
        <dbReference type="Proteomes" id="UP000030748"/>
    </source>
</evidence>
<feature type="transmembrane region" description="Helical" evidence="1">
    <location>
        <begin position="75"/>
        <end position="94"/>
    </location>
</feature>
<accession>A0A022Q9C7</accession>
<gene>
    <name evidence="2" type="ORF">MIMGU_mgv1a016851mg</name>
</gene>
<dbReference type="EMBL" id="KI632003">
    <property type="protein sequence ID" value="EYU25303.1"/>
    <property type="molecule type" value="Genomic_DNA"/>
</dbReference>
<reference evidence="2 3" key="1">
    <citation type="journal article" date="2013" name="Proc. Natl. Acad. Sci. U.S.A.">
        <title>Fine-scale variation in meiotic recombination in Mimulus inferred from population shotgun sequencing.</title>
        <authorList>
            <person name="Hellsten U."/>
            <person name="Wright K.M."/>
            <person name="Jenkins J."/>
            <person name="Shu S."/>
            <person name="Yuan Y."/>
            <person name="Wessler S.R."/>
            <person name="Schmutz J."/>
            <person name="Willis J.H."/>
            <person name="Rokhsar D.S."/>
        </authorList>
    </citation>
    <scope>NUCLEOTIDE SEQUENCE [LARGE SCALE GENOMIC DNA]</scope>
    <source>
        <strain evidence="3">cv. DUN x IM62</strain>
    </source>
</reference>
<keyword evidence="3" id="KW-1185">Reference proteome</keyword>
<proteinExistence type="predicted"/>